<protein>
    <recommendedName>
        <fullName evidence="7">TF-B3 domain-containing protein</fullName>
    </recommendedName>
</protein>
<evidence type="ECO:0000259" key="7">
    <source>
        <dbReference type="PROSITE" id="PS50863"/>
    </source>
</evidence>
<evidence type="ECO:0000256" key="3">
    <source>
        <dbReference type="ARBA" id="ARBA00023125"/>
    </source>
</evidence>
<dbReference type="InterPro" id="IPR005508">
    <property type="entry name" value="At2g31720-like"/>
</dbReference>
<feature type="compositionally biased region" description="Low complexity" evidence="6">
    <location>
        <begin position="116"/>
        <end position="130"/>
    </location>
</feature>
<name>V4LF91_EUTSA</name>
<evidence type="ECO:0000313" key="9">
    <source>
        <dbReference type="Proteomes" id="UP000030689"/>
    </source>
</evidence>
<feature type="compositionally biased region" description="Basic and acidic residues" evidence="6">
    <location>
        <begin position="52"/>
        <end position="72"/>
    </location>
</feature>
<dbReference type="Pfam" id="PF03754">
    <property type="entry name" value="At2g31720-like"/>
    <property type="match status" value="1"/>
</dbReference>
<dbReference type="GO" id="GO:0003677">
    <property type="term" value="F:DNA binding"/>
    <property type="evidence" value="ECO:0007669"/>
    <property type="project" value="UniProtKB-KW"/>
</dbReference>
<keyword evidence="2" id="KW-0805">Transcription regulation</keyword>
<dbReference type="Gene3D" id="2.40.330.10">
    <property type="entry name" value="DNA-binding pseudobarrel domain"/>
    <property type="match status" value="1"/>
</dbReference>
<dbReference type="Proteomes" id="UP000030689">
    <property type="component" value="Unassembled WGS sequence"/>
</dbReference>
<proteinExistence type="predicted"/>
<dbReference type="AlphaFoldDB" id="V4LF91"/>
<accession>V4LF91</accession>
<feature type="region of interest" description="Disordered" evidence="6">
    <location>
        <begin position="1"/>
        <end position="132"/>
    </location>
</feature>
<keyword evidence="9" id="KW-1185">Reference proteome</keyword>
<dbReference type="PANTHER" id="PTHR31541">
    <property type="entry name" value="B3 DOMAIN PLANT PROTEIN-RELATED"/>
    <property type="match status" value="1"/>
</dbReference>
<dbReference type="SUPFAM" id="SSF101936">
    <property type="entry name" value="DNA-binding pseudobarrel domain"/>
    <property type="match status" value="1"/>
</dbReference>
<comment type="subcellular location">
    <subcellularLocation>
        <location evidence="1">Nucleus</location>
    </subcellularLocation>
</comment>
<keyword evidence="3" id="KW-0238">DNA-binding</keyword>
<evidence type="ECO:0000256" key="2">
    <source>
        <dbReference type="ARBA" id="ARBA00023015"/>
    </source>
</evidence>
<evidence type="ECO:0000256" key="6">
    <source>
        <dbReference type="SAM" id="MobiDB-lite"/>
    </source>
</evidence>
<sequence>MYYNDHRARAKKDVTSRNSLSLVDTAVELYEEEQKSKSHTKTKTKKKTKTKTKTETDLSAKEETEEERDRRIFHLFPKKNRNSGVNSQQNLNGASSSSSSILLDHNTIPADSETRNPQNPNGPSPSSSSSFLFDLNTISADDSETQNPQNPNSQLSLSLSLTENKSPKKRAAQDISPSGKSKKAKVATFSWIGKEIPERLTQLMTDKSEAVLKLGERTDLKLIFEKTLFNEDVDSTENYLSMPSRKLIHKDFLKPFELRIVKKDINNDDYKFGIEGILFDERNVKWEAILQKFEVEKESGRRSWNYNLTCGWNEIVKANGLKQGDNISVWSFRWGALLCFALVTPPPSLDLSL</sequence>
<dbReference type="EMBL" id="KI517537">
    <property type="protein sequence ID" value="ESQ38463.1"/>
    <property type="molecule type" value="Genomic_DNA"/>
</dbReference>
<gene>
    <name evidence="8" type="ORF">EUTSA_v10029469mg</name>
</gene>
<feature type="compositionally biased region" description="Basic and acidic residues" evidence="6">
    <location>
        <begin position="1"/>
        <end position="15"/>
    </location>
</feature>
<evidence type="ECO:0000256" key="4">
    <source>
        <dbReference type="ARBA" id="ARBA00023163"/>
    </source>
</evidence>
<keyword evidence="4" id="KW-0804">Transcription</keyword>
<dbReference type="PROSITE" id="PS50863">
    <property type="entry name" value="B3"/>
    <property type="match status" value="1"/>
</dbReference>
<dbReference type="CDD" id="cd10017">
    <property type="entry name" value="B3_DNA"/>
    <property type="match status" value="1"/>
</dbReference>
<keyword evidence="5" id="KW-0539">Nucleus</keyword>
<dbReference type="InterPro" id="IPR015300">
    <property type="entry name" value="DNA-bd_pseudobarrel_sf"/>
</dbReference>
<feature type="domain" description="TF-B3" evidence="7">
    <location>
        <begin position="277"/>
        <end position="346"/>
    </location>
</feature>
<feature type="compositionally biased region" description="Basic residues" evidence="6">
    <location>
        <begin position="37"/>
        <end position="51"/>
    </location>
</feature>
<dbReference type="InterPro" id="IPR003340">
    <property type="entry name" value="B3_DNA-bd"/>
</dbReference>
<evidence type="ECO:0000313" key="8">
    <source>
        <dbReference type="EMBL" id="ESQ38463.1"/>
    </source>
</evidence>
<dbReference type="PANTHER" id="PTHR31541:SF34">
    <property type="entry name" value="TF-B3 DOMAIN-CONTAINING PROTEIN"/>
    <property type="match status" value="1"/>
</dbReference>
<evidence type="ECO:0000256" key="5">
    <source>
        <dbReference type="ARBA" id="ARBA00023242"/>
    </source>
</evidence>
<dbReference type="Gramene" id="ESQ38463">
    <property type="protein sequence ID" value="ESQ38463"/>
    <property type="gene ID" value="EUTSA_v10029469mg"/>
</dbReference>
<organism evidence="8 9">
    <name type="scientific">Eutrema salsugineum</name>
    <name type="common">Saltwater cress</name>
    <name type="synonym">Sisymbrium salsugineum</name>
    <dbReference type="NCBI Taxonomy" id="72664"/>
    <lineage>
        <taxon>Eukaryota</taxon>
        <taxon>Viridiplantae</taxon>
        <taxon>Streptophyta</taxon>
        <taxon>Embryophyta</taxon>
        <taxon>Tracheophyta</taxon>
        <taxon>Spermatophyta</taxon>
        <taxon>Magnoliopsida</taxon>
        <taxon>eudicotyledons</taxon>
        <taxon>Gunneridae</taxon>
        <taxon>Pentapetalae</taxon>
        <taxon>rosids</taxon>
        <taxon>malvids</taxon>
        <taxon>Brassicales</taxon>
        <taxon>Brassicaceae</taxon>
        <taxon>Eutremeae</taxon>
        <taxon>Eutrema</taxon>
    </lineage>
</organism>
<reference evidence="8 9" key="1">
    <citation type="journal article" date="2013" name="Front. Plant Sci.">
        <title>The Reference Genome of the Halophytic Plant Eutrema salsugineum.</title>
        <authorList>
            <person name="Yang R."/>
            <person name="Jarvis D.E."/>
            <person name="Chen H."/>
            <person name="Beilstein M.A."/>
            <person name="Grimwood J."/>
            <person name="Jenkins J."/>
            <person name="Shu S."/>
            <person name="Prochnik S."/>
            <person name="Xin M."/>
            <person name="Ma C."/>
            <person name="Schmutz J."/>
            <person name="Wing R.A."/>
            <person name="Mitchell-Olds T."/>
            <person name="Schumaker K.S."/>
            <person name="Wang X."/>
        </authorList>
    </citation>
    <scope>NUCLEOTIDE SEQUENCE [LARGE SCALE GENOMIC DNA]</scope>
</reference>
<evidence type="ECO:0000256" key="1">
    <source>
        <dbReference type="ARBA" id="ARBA00004123"/>
    </source>
</evidence>
<dbReference type="KEGG" id="eus:EUTSA_v10029469mg"/>
<dbReference type="GO" id="GO:0005634">
    <property type="term" value="C:nucleus"/>
    <property type="evidence" value="ECO:0007669"/>
    <property type="project" value="UniProtKB-SubCell"/>
</dbReference>
<feature type="compositionally biased region" description="Polar residues" evidence="6">
    <location>
        <begin position="82"/>
        <end position="94"/>
    </location>
</feature>